<dbReference type="Proteomes" id="UP000265719">
    <property type="component" value="Chromosome"/>
</dbReference>
<dbReference type="RefSeq" id="WP_068693090.1">
    <property type="nucleotide sequence ID" value="NZ_CP063196.1"/>
</dbReference>
<reference evidence="1" key="1">
    <citation type="submission" date="2020-10" db="EMBL/GenBank/DDBJ databases">
        <title>De novo genome project of the cellulose decomposer Thermobifida halotolerans type strain.</title>
        <authorList>
            <person name="Nagy I."/>
            <person name="Horvath B."/>
            <person name="Kukolya J."/>
            <person name="Nagy I."/>
            <person name="Orsini M."/>
        </authorList>
    </citation>
    <scope>NUCLEOTIDE SEQUENCE</scope>
    <source>
        <strain evidence="1">DSM 44931</strain>
    </source>
</reference>
<dbReference type="OrthoDB" id="3192863at2"/>
<keyword evidence="2" id="KW-1185">Reference proteome</keyword>
<dbReference type="KEGG" id="thao:NI17_020015"/>
<name>A0A399FVR5_9ACTN</name>
<dbReference type="InterPro" id="IPR009081">
    <property type="entry name" value="PP-bd_ACP"/>
</dbReference>
<sequence>MNQTEALSAEILDIVATKCDVSEEIHTDTRFEDLDLDSLVLIELSVQLTKKFGVEVTDDELFTAGSVARIAELLAAKGVRS</sequence>
<proteinExistence type="predicted"/>
<dbReference type="GO" id="GO:0031177">
    <property type="term" value="F:phosphopantetheine binding"/>
    <property type="evidence" value="ECO:0007669"/>
    <property type="project" value="InterPro"/>
</dbReference>
<dbReference type="SUPFAM" id="SSF47336">
    <property type="entry name" value="ACP-like"/>
    <property type="match status" value="1"/>
</dbReference>
<evidence type="ECO:0000313" key="1">
    <source>
        <dbReference type="EMBL" id="UOE19021.1"/>
    </source>
</evidence>
<dbReference type="PROSITE" id="PS50075">
    <property type="entry name" value="CARRIER"/>
    <property type="match status" value="1"/>
</dbReference>
<dbReference type="EMBL" id="CP063196">
    <property type="protein sequence ID" value="UOE19021.1"/>
    <property type="molecule type" value="Genomic_DNA"/>
</dbReference>
<dbReference type="AlphaFoldDB" id="A0A399FVR5"/>
<protein>
    <submittedName>
        <fullName evidence="1">Acyl carrier protein</fullName>
    </submittedName>
</protein>
<dbReference type="InterPro" id="IPR036736">
    <property type="entry name" value="ACP-like_sf"/>
</dbReference>
<dbReference type="Pfam" id="PF00550">
    <property type="entry name" value="PP-binding"/>
    <property type="match status" value="1"/>
</dbReference>
<dbReference type="InterPro" id="IPR020806">
    <property type="entry name" value="PKS_PP-bd"/>
</dbReference>
<gene>
    <name evidence="1" type="ORF">NI17_020015</name>
</gene>
<evidence type="ECO:0000313" key="2">
    <source>
        <dbReference type="Proteomes" id="UP000265719"/>
    </source>
</evidence>
<dbReference type="Gene3D" id="1.10.1200.10">
    <property type="entry name" value="ACP-like"/>
    <property type="match status" value="1"/>
</dbReference>
<dbReference type="SMART" id="SM00823">
    <property type="entry name" value="PKS_PP"/>
    <property type="match status" value="1"/>
</dbReference>
<organism evidence="1 2">
    <name type="scientific">Thermobifida halotolerans</name>
    <dbReference type="NCBI Taxonomy" id="483545"/>
    <lineage>
        <taxon>Bacteria</taxon>
        <taxon>Bacillati</taxon>
        <taxon>Actinomycetota</taxon>
        <taxon>Actinomycetes</taxon>
        <taxon>Streptosporangiales</taxon>
        <taxon>Nocardiopsidaceae</taxon>
        <taxon>Thermobifida</taxon>
    </lineage>
</organism>
<accession>A0A399FVR5</accession>